<keyword evidence="11" id="KW-1185">Reference proteome</keyword>
<dbReference type="Pfam" id="PF02949">
    <property type="entry name" value="7tm_6"/>
    <property type="match status" value="1"/>
</dbReference>
<comment type="subcellular location">
    <subcellularLocation>
        <location evidence="1 10">Cell membrane</location>
        <topology evidence="1 10">Multi-pass membrane protein</topology>
    </subcellularLocation>
</comment>
<evidence type="ECO:0000313" key="11">
    <source>
        <dbReference type="Proteomes" id="UP001652621"/>
    </source>
</evidence>
<name>A0ABM3USV2_MUSDO</name>
<evidence type="ECO:0000256" key="7">
    <source>
        <dbReference type="ARBA" id="ARBA00023136"/>
    </source>
</evidence>
<proteinExistence type="inferred from homology"/>
<protein>
    <recommendedName>
        <fullName evidence="10">Odorant receptor</fullName>
    </recommendedName>
</protein>
<keyword evidence="4 10" id="KW-0812">Transmembrane</keyword>
<keyword evidence="7 10" id="KW-0472">Membrane</keyword>
<keyword evidence="5 10" id="KW-0552">Olfaction</keyword>
<evidence type="ECO:0000256" key="2">
    <source>
        <dbReference type="ARBA" id="ARBA00022475"/>
    </source>
</evidence>
<dbReference type="InterPro" id="IPR004117">
    <property type="entry name" value="7tm6_olfct_rcpt"/>
</dbReference>
<feature type="transmembrane region" description="Helical" evidence="10">
    <location>
        <begin position="168"/>
        <end position="194"/>
    </location>
</feature>
<evidence type="ECO:0000256" key="10">
    <source>
        <dbReference type="RuleBase" id="RU351113"/>
    </source>
</evidence>
<organism evidence="11 12">
    <name type="scientific">Musca domestica</name>
    <name type="common">House fly</name>
    <dbReference type="NCBI Taxonomy" id="7370"/>
    <lineage>
        <taxon>Eukaryota</taxon>
        <taxon>Metazoa</taxon>
        <taxon>Ecdysozoa</taxon>
        <taxon>Arthropoda</taxon>
        <taxon>Hexapoda</taxon>
        <taxon>Insecta</taxon>
        <taxon>Pterygota</taxon>
        <taxon>Neoptera</taxon>
        <taxon>Endopterygota</taxon>
        <taxon>Diptera</taxon>
        <taxon>Brachycera</taxon>
        <taxon>Muscomorpha</taxon>
        <taxon>Muscoidea</taxon>
        <taxon>Muscidae</taxon>
        <taxon>Musca</taxon>
    </lineage>
</organism>
<feature type="transmembrane region" description="Helical" evidence="10">
    <location>
        <begin position="278"/>
        <end position="299"/>
    </location>
</feature>
<feature type="transmembrane region" description="Helical" evidence="10">
    <location>
        <begin position="122"/>
        <end position="143"/>
    </location>
</feature>
<evidence type="ECO:0000256" key="9">
    <source>
        <dbReference type="ARBA" id="ARBA00023224"/>
    </source>
</evidence>
<evidence type="ECO:0000313" key="12">
    <source>
        <dbReference type="RefSeq" id="XP_058976589.1"/>
    </source>
</evidence>
<keyword evidence="6 10" id="KW-1133">Transmembrane helix</keyword>
<evidence type="ECO:0000256" key="4">
    <source>
        <dbReference type="ARBA" id="ARBA00022692"/>
    </source>
</evidence>
<dbReference type="PANTHER" id="PTHR21137">
    <property type="entry name" value="ODORANT RECEPTOR"/>
    <property type="match status" value="1"/>
</dbReference>
<evidence type="ECO:0000256" key="3">
    <source>
        <dbReference type="ARBA" id="ARBA00022606"/>
    </source>
</evidence>
<evidence type="ECO:0000256" key="8">
    <source>
        <dbReference type="ARBA" id="ARBA00023170"/>
    </source>
</evidence>
<dbReference type="RefSeq" id="XP_058976589.1">
    <property type="nucleotide sequence ID" value="XM_059120606.1"/>
</dbReference>
<feature type="transmembrane region" description="Helical" evidence="10">
    <location>
        <begin position="31"/>
        <end position="50"/>
    </location>
</feature>
<reference evidence="12" key="1">
    <citation type="submission" date="2025-08" db="UniProtKB">
        <authorList>
            <consortium name="RefSeq"/>
        </authorList>
    </citation>
    <scope>IDENTIFICATION</scope>
    <source>
        <strain evidence="12">Aabys</strain>
        <tissue evidence="12">Whole body</tissue>
    </source>
</reference>
<evidence type="ECO:0000256" key="5">
    <source>
        <dbReference type="ARBA" id="ARBA00022725"/>
    </source>
</evidence>
<dbReference type="GeneID" id="131801679"/>
<dbReference type="PANTHER" id="PTHR21137:SF3">
    <property type="entry name" value="ODORANT RECEPTOR 30A-RELATED"/>
    <property type="match status" value="1"/>
</dbReference>
<keyword evidence="8 10" id="KW-0675">Receptor</keyword>
<keyword evidence="2" id="KW-1003">Cell membrane</keyword>
<sequence>MLEENRMVSVNIKIWKFFAIIYPTSDKLWRLYSIQFVTILLNFMQFMFLFEMWGNLAPFILNVFYVSATFDCLLRTGVIVYNRSKFEAFLAEFDSMYSEIEENGDDYAKGKLKEATEFCRKFSLFNVLASFLDLIGTMSHPILTGTRTHPFGVALPGIDSAVSPYYEIYFILQLHCPITLSVLYMPFVSIFVTFSSFGKTALQILQHRLKDIFEIYDDDETRLEALKECAHYYNRLTRFIKVFDEMVTYVILGEFLLFGAIICSLLFCINIIDTMAQFVSIIMYVGTMLYVLFACYYSANEMLEESLKVSEAAYSIPWYEGTPQFRKTLLLFIQRTQKPLCLTVGNVYPMTLLIFQSLLNMSYSYFTMLRGLNIQ</sequence>
<gene>
    <name evidence="12" type="primary">LOC131801679</name>
</gene>
<dbReference type="Proteomes" id="UP001652621">
    <property type="component" value="Unplaced"/>
</dbReference>
<keyword evidence="3 10" id="KW-0716">Sensory transduction</keyword>
<accession>A0ABM3USV2</accession>
<comment type="similarity">
    <text evidence="10">Belongs to the insect chemoreceptor superfamily. Heteromeric odorant receptor channel (TC 1.A.69) family.</text>
</comment>
<evidence type="ECO:0000256" key="6">
    <source>
        <dbReference type="ARBA" id="ARBA00022989"/>
    </source>
</evidence>
<feature type="transmembrane region" description="Helical" evidence="10">
    <location>
        <begin position="56"/>
        <end position="74"/>
    </location>
</feature>
<keyword evidence="9 10" id="KW-0807">Transducer</keyword>
<feature type="transmembrane region" description="Helical" evidence="10">
    <location>
        <begin position="246"/>
        <end position="272"/>
    </location>
</feature>
<feature type="transmembrane region" description="Helical" evidence="10">
    <location>
        <begin position="340"/>
        <end position="359"/>
    </location>
</feature>
<evidence type="ECO:0000256" key="1">
    <source>
        <dbReference type="ARBA" id="ARBA00004651"/>
    </source>
</evidence>